<evidence type="ECO:0000313" key="2">
    <source>
        <dbReference type="EMBL" id="TFK40539.1"/>
    </source>
</evidence>
<dbReference type="AlphaFoldDB" id="A0A5C3M542"/>
<reference evidence="2 3" key="1">
    <citation type="journal article" date="2019" name="Nat. Ecol. Evol.">
        <title>Megaphylogeny resolves global patterns of mushroom evolution.</title>
        <authorList>
            <person name="Varga T."/>
            <person name="Krizsan K."/>
            <person name="Foldi C."/>
            <person name="Dima B."/>
            <person name="Sanchez-Garcia M."/>
            <person name="Sanchez-Ramirez S."/>
            <person name="Szollosi G.J."/>
            <person name="Szarkandi J.G."/>
            <person name="Papp V."/>
            <person name="Albert L."/>
            <person name="Andreopoulos W."/>
            <person name="Angelini C."/>
            <person name="Antonin V."/>
            <person name="Barry K.W."/>
            <person name="Bougher N.L."/>
            <person name="Buchanan P."/>
            <person name="Buyck B."/>
            <person name="Bense V."/>
            <person name="Catcheside P."/>
            <person name="Chovatia M."/>
            <person name="Cooper J."/>
            <person name="Damon W."/>
            <person name="Desjardin D."/>
            <person name="Finy P."/>
            <person name="Geml J."/>
            <person name="Haridas S."/>
            <person name="Hughes K."/>
            <person name="Justo A."/>
            <person name="Karasinski D."/>
            <person name="Kautmanova I."/>
            <person name="Kiss B."/>
            <person name="Kocsube S."/>
            <person name="Kotiranta H."/>
            <person name="LaButti K.M."/>
            <person name="Lechner B.E."/>
            <person name="Liimatainen K."/>
            <person name="Lipzen A."/>
            <person name="Lukacs Z."/>
            <person name="Mihaltcheva S."/>
            <person name="Morgado L.N."/>
            <person name="Niskanen T."/>
            <person name="Noordeloos M.E."/>
            <person name="Ohm R.A."/>
            <person name="Ortiz-Santana B."/>
            <person name="Ovrebo C."/>
            <person name="Racz N."/>
            <person name="Riley R."/>
            <person name="Savchenko A."/>
            <person name="Shiryaev A."/>
            <person name="Soop K."/>
            <person name="Spirin V."/>
            <person name="Szebenyi C."/>
            <person name="Tomsovsky M."/>
            <person name="Tulloss R.E."/>
            <person name="Uehling J."/>
            <person name="Grigoriev I.V."/>
            <person name="Vagvolgyi C."/>
            <person name="Papp T."/>
            <person name="Martin F.M."/>
            <person name="Miettinen O."/>
            <person name="Hibbett D.S."/>
            <person name="Nagy L.G."/>
        </authorList>
    </citation>
    <scope>NUCLEOTIDE SEQUENCE [LARGE SCALE GENOMIC DNA]</scope>
    <source>
        <strain evidence="2 3">CBS 166.37</strain>
    </source>
</reference>
<keyword evidence="3" id="KW-1185">Reference proteome</keyword>
<dbReference type="OrthoDB" id="5804279at2759"/>
<dbReference type="Gene3D" id="3.30.2280.10">
    <property type="entry name" value="Hypothetical protein (hspc210)"/>
    <property type="match status" value="1"/>
</dbReference>
<sequence>MRLIDLYNYCRFPHASSNRSSVGSMCLSTPASFFRDEMHRALDEQGFGIRSFTVTSSNSRQAVASVLLLEGHKINICLTSQGYSVDAEKNPGMSRNTTNPIIHETLEALLQNLSPLYIQKRQETLFAALENLS</sequence>
<accession>A0A5C3M542</accession>
<organism evidence="2 3">
    <name type="scientific">Crucibulum laeve</name>
    <dbReference type="NCBI Taxonomy" id="68775"/>
    <lineage>
        <taxon>Eukaryota</taxon>
        <taxon>Fungi</taxon>
        <taxon>Dikarya</taxon>
        <taxon>Basidiomycota</taxon>
        <taxon>Agaricomycotina</taxon>
        <taxon>Agaricomycetes</taxon>
        <taxon>Agaricomycetidae</taxon>
        <taxon>Agaricales</taxon>
        <taxon>Agaricineae</taxon>
        <taxon>Nidulariaceae</taxon>
        <taxon>Crucibulum</taxon>
    </lineage>
</organism>
<dbReference type="Pfam" id="PF05303">
    <property type="entry name" value="GSKIP_dom"/>
    <property type="match status" value="1"/>
</dbReference>
<gene>
    <name evidence="2" type="ORF">BDQ12DRAFT_456878</name>
</gene>
<dbReference type="Proteomes" id="UP000308652">
    <property type="component" value="Unassembled WGS sequence"/>
</dbReference>
<proteinExistence type="predicted"/>
<feature type="domain" description="GSKIP" evidence="1">
    <location>
        <begin position="34"/>
        <end position="132"/>
    </location>
</feature>
<dbReference type="SUPFAM" id="SSF103107">
    <property type="entry name" value="Hypothetical protein c14orf129, hspc210"/>
    <property type="match status" value="1"/>
</dbReference>
<evidence type="ECO:0000259" key="1">
    <source>
        <dbReference type="Pfam" id="PF05303"/>
    </source>
</evidence>
<name>A0A5C3M542_9AGAR</name>
<dbReference type="InterPro" id="IPR023231">
    <property type="entry name" value="GSKIP_dom_sf"/>
</dbReference>
<protein>
    <recommendedName>
        <fullName evidence="1">GSKIP domain-containing protein</fullName>
    </recommendedName>
</protein>
<evidence type="ECO:0000313" key="3">
    <source>
        <dbReference type="Proteomes" id="UP000308652"/>
    </source>
</evidence>
<dbReference type="InterPro" id="IPR007967">
    <property type="entry name" value="GSKIP_dom"/>
</dbReference>
<dbReference type="EMBL" id="ML213596">
    <property type="protein sequence ID" value="TFK40539.1"/>
    <property type="molecule type" value="Genomic_DNA"/>
</dbReference>